<organism evidence="1 2">
    <name type="scientific">Candidatus Methanomarinus sp</name>
    <dbReference type="NCBI Taxonomy" id="3386244"/>
    <lineage>
        <taxon>Archaea</taxon>
        <taxon>Methanobacteriati</taxon>
        <taxon>Methanobacteriota</taxon>
        <taxon>Stenosarchaea group</taxon>
        <taxon>Methanomicrobia</taxon>
        <taxon>Methanosarcinales</taxon>
        <taxon>ANME-2 cluster</taxon>
        <taxon>Candidatus Methanocomedenaceae</taxon>
        <taxon>Candidatus Methanomarinus</taxon>
    </lineage>
</organism>
<comment type="caution">
    <text evidence="1">The sequence shown here is derived from an EMBL/GenBank/DDBJ whole genome shotgun (WGS) entry which is preliminary data.</text>
</comment>
<name>A0AC61SBE4_9EURY</name>
<accession>A0AC61SBE4</accession>
<proteinExistence type="predicted"/>
<evidence type="ECO:0000313" key="1">
    <source>
        <dbReference type="EMBL" id="TKY92018.1"/>
    </source>
</evidence>
<gene>
    <name evidence="1" type="ORF">C5S46_02840</name>
</gene>
<evidence type="ECO:0000313" key="2">
    <source>
        <dbReference type="Proteomes" id="UP000315423"/>
    </source>
</evidence>
<reference evidence="1" key="1">
    <citation type="submission" date="2018-09" db="EMBL/GenBank/DDBJ databases">
        <title>A genomic encyclopedia of anaerobic methanotrophic archaea.</title>
        <authorList>
            <person name="Skennerton C.T."/>
            <person name="Chadwick G.L."/>
            <person name="Laso-Perez R."/>
            <person name="Leu A.O."/>
            <person name="Speth D.R."/>
            <person name="Yu H."/>
            <person name="Morgan-Lang C."/>
            <person name="Hatzenpichler R."/>
            <person name="Goudeau D."/>
            <person name="Malmstrom R."/>
            <person name="Woyke T."/>
            <person name="Hallam S."/>
            <person name="Tyson G.W."/>
            <person name="Wegener G."/>
            <person name="Boetius A."/>
            <person name="Orphan V.J."/>
        </authorList>
    </citation>
    <scope>NUCLEOTIDE SEQUENCE</scope>
    <source>
        <strain evidence="1">CONS3730D10UFb2</strain>
    </source>
</reference>
<dbReference type="EMBL" id="QYBA01000088">
    <property type="protein sequence ID" value="TKY92018.1"/>
    <property type="molecule type" value="Genomic_DNA"/>
</dbReference>
<dbReference type="Proteomes" id="UP000315423">
    <property type="component" value="Unassembled WGS sequence"/>
</dbReference>
<sequence>MPKIIECESGSYPVEDIYGRPLEVGSPVRYGGTGTSGFITEITCDSEGAWAQIDTTNLLYKLETLTFLDNFEAKKAIGERIFSTDEMEESLAKMEEEASKAMLHDENVESGG</sequence>
<protein>
    <submittedName>
        <fullName evidence="1">DUF2098 domain-containing protein</fullName>
    </submittedName>
</protein>